<protein>
    <submittedName>
        <fullName evidence="1">Uncharacterized protein</fullName>
    </submittedName>
</protein>
<proteinExistence type="predicted"/>
<keyword evidence="2" id="KW-1185">Reference proteome</keyword>
<gene>
    <name evidence="1" type="ORF">CEXT_675791</name>
</gene>
<dbReference type="AlphaFoldDB" id="A0AAV4XD57"/>
<dbReference type="Proteomes" id="UP001054945">
    <property type="component" value="Unassembled WGS sequence"/>
</dbReference>
<accession>A0AAV4XD57</accession>
<comment type="caution">
    <text evidence="1">The sequence shown here is derived from an EMBL/GenBank/DDBJ whole genome shotgun (WGS) entry which is preliminary data.</text>
</comment>
<evidence type="ECO:0000313" key="1">
    <source>
        <dbReference type="EMBL" id="GIY92150.1"/>
    </source>
</evidence>
<name>A0AAV4XD57_CAEEX</name>
<evidence type="ECO:0000313" key="2">
    <source>
        <dbReference type="Proteomes" id="UP001054945"/>
    </source>
</evidence>
<dbReference type="EMBL" id="BPLR01017506">
    <property type="protein sequence ID" value="GIY92150.1"/>
    <property type="molecule type" value="Genomic_DNA"/>
</dbReference>
<sequence length="125" mass="14009">MEAEESNPCSRKITCDYQCGPIGDREKWFGVRCDEKLEGLYLIDSGKRGEKLCGALKIQAFRCNLALFGELRGIVGMPLEVVGRLCRPGIKGLEFTSSGRSCHSCVREGELEMLKFEQNCEKLEL</sequence>
<organism evidence="1 2">
    <name type="scientific">Caerostris extrusa</name>
    <name type="common">Bark spider</name>
    <name type="synonym">Caerostris bankana</name>
    <dbReference type="NCBI Taxonomy" id="172846"/>
    <lineage>
        <taxon>Eukaryota</taxon>
        <taxon>Metazoa</taxon>
        <taxon>Ecdysozoa</taxon>
        <taxon>Arthropoda</taxon>
        <taxon>Chelicerata</taxon>
        <taxon>Arachnida</taxon>
        <taxon>Araneae</taxon>
        <taxon>Araneomorphae</taxon>
        <taxon>Entelegynae</taxon>
        <taxon>Araneoidea</taxon>
        <taxon>Araneidae</taxon>
        <taxon>Caerostris</taxon>
    </lineage>
</organism>
<reference evidence="1 2" key="1">
    <citation type="submission" date="2021-06" db="EMBL/GenBank/DDBJ databases">
        <title>Caerostris extrusa draft genome.</title>
        <authorList>
            <person name="Kono N."/>
            <person name="Arakawa K."/>
        </authorList>
    </citation>
    <scope>NUCLEOTIDE SEQUENCE [LARGE SCALE GENOMIC DNA]</scope>
</reference>